<keyword evidence="1" id="KW-0560">Oxidoreductase</keyword>
<dbReference type="EMBL" id="CAUWAG010000003">
    <property type="protein sequence ID" value="CAJ2499887.1"/>
    <property type="molecule type" value="Genomic_DNA"/>
</dbReference>
<comment type="caution">
    <text evidence="4">The sequence shown here is derived from an EMBL/GenBank/DDBJ whole genome shotgun (WGS) entry which is preliminary data.</text>
</comment>
<dbReference type="Pfam" id="PF01370">
    <property type="entry name" value="Epimerase"/>
    <property type="match status" value="1"/>
</dbReference>
<dbReference type="InterPro" id="IPR036291">
    <property type="entry name" value="NAD(P)-bd_dom_sf"/>
</dbReference>
<dbReference type="SUPFAM" id="SSF51735">
    <property type="entry name" value="NAD(P)-binding Rossmann-fold domains"/>
    <property type="match status" value="1"/>
</dbReference>
<evidence type="ECO:0000256" key="2">
    <source>
        <dbReference type="ARBA" id="ARBA00023445"/>
    </source>
</evidence>
<gene>
    <name evidence="4" type="ORF">KHLLAP_LOCUS355</name>
</gene>
<evidence type="ECO:0000313" key="5">
    <source>
        <dbReference type="Proteomes" id="UP001295740"/>
    </source>
</evidence>
<organism evidence="4 5">
    <name type="scientific">Anthostomella pinea</name>
    <dbReference type="NCBI Taxonomy" id="933095"/>
    <lineage>
        <taxon>Eukaryota</taxon>
        <taxon>Fungi</taxon>
        <taxon>Dikarya</taxon>
        <taxon>Ascomycota</taxon>
        <taxon>Pezizomycotina</taxon>
        <taxon>Sordariomycetes</taxon>
        <taxon>Xylariomycetidae</taxon>
        <taxon>Xylariales</taxon>
        <taxon>Xylariaceae</taxon>
        <taxon>Anthostomella</taxon>
    </lineage>
</organism>
<accession>A0AAI8V8A4</accession>
<dbReference type="InterPro" id="IPR050425">
    <property type="entry name" value="NAD(P)_dehydrat-like"/>
</dbReference>
<dbReference type="Proteomes" id="UP001295740">
    <property type="component" value="Unassembled WGS sequence"/>
</dbReference>
<proteinExistence type="inferred from homology"/>
<sequence length="358" mass="37591">MSTPTPRLALVTGANGYIGARTVGAFLSAGWSVRGTVRDLSSSTSAALAAHLASYIASGRLELVSVPDITTPNAFDAAMRGVTAVAHLASPVVLDSDDPDYVLGTAVGGTLGALESALRASSESSESKGLLKSFVLMSSIVAVGFSGSDGVVTEADWNTEVEEAMSQQGAAEARGMNVYVASKIASERALWKWVAEKKPAFATSAVNPVWVAGPPLYLPLSADQIHGTNQFIWQVLSGQEYPPGPPGYGTHVDVRDVARLSVFAAEHPDIVDGQRYIAGGNGNFGVPQAAADVLREAYPDRRDVIKKGTPGQGYEPRWASPPNVPKIVSDKAVAATGQSWIPYDKMVLDAAKMFEAFL</sequence>
<reference evidence="4" key="1">
    <citation type="submission" date="2023-10" db="EMBL/GenBank/DDBJ databases">
        <authorList>
            <person name="Hackl T."/>
        </authorList>
    </citation>
    <scope>NUCLEOTIDE SEQUENCE</scope>
</reference>
<comment type="similarity">
    <text evidence="2">Belongs to the NAD(P)-dependent epimerase/dehydratase family. Dihydroflavonol-4-reductase subfamily.</text>
</comment>
<feature type="domain" description="NAD-dependent epimerase/dehydratase" evidence="3">
    <location>
        <begin position="9"/>
        <end position="277"/>
    </location>
</feature>
<evidence type="ECO:0000259" key="3">
    <source>
        <dbReference type="Pfam" id="PF01370"/>
    </source>
</evidence>
<protein>
    <submittedName>
        <fullName evidence="4">Uu.00g027400.m01.CDS01</fullName>
    </submittedName>
</protein>
<dbReference type="AlphaFoldDB" id="A0AAI8V8A4"/>
<dbReference type="PANTHER" id="PTHR10366:SF562">
    <property type="entry name" value="ALDEHYDE REDUCTASE II (AFU_ORTHOLOGUE AFUA_1G11360)"/>
    <property type="match status" value="1"/>
</dbReference>
<evidence type="ECO:0000256" key="1">
    <source>
        <dbReference type="ARBA" id="ARBA00023002"/>
    </source>
</evidence>
<name>A0AAI8V8A4_9PEZI</name>
<dbReference type="InterPro" id="IPR001509">
    <property type="entry name" value="Epimerase_deHydtase"/>
</dbReference>
<dbReference type="GO" id="GO:0016616">
    <property type="term" value="F:oxidoreductase activity, acting on the CH-OH group of donors, NAD or NADP as acceptor"/>
    <property type="evidence" value="ECO:0007669"/>
    <property type="project" value="TreeGrafter"/>
</dbReference>
<dbReference type="Gene3D" id="3.40.50.720">
    <property type="entry name" value="NAD(P)-binding Rossmann-like Domain"/>
    <property type="match status" value="1"/>
</dbReference>
<dbReference type="PANTHER" id="PTHR10366">
    <property type="entry name" value="NAD DEPENDENT EPIMERASE/DEHYDRATASE"/>
    <property type="match status" value="1"/>
</dbReference>
<evidence type="ECO:0000313" key="4">
    <source>
        <dbReference type="EMBL" id="CAJ2499887.1"/>
    </source>
</evidence>
<keyword evidence="5" id="KW-1185">Reference proteome</keyword>